<evidence type="ECO:0000313" key="1">
    <source>
        <dbReference type="EMBL" id="DAF96405.1"/>
    </source>
</evidence>
<name>A0A8S5UPJ0_9CAUD</name>
<reference evidence="1" key="1">
    <citation type="journal article" date="2021" name="Proc. Natl. Acad. Sci. U.S.A.">
        <title>A Catalog of Tens of Thousands of Viruses from Human Metagenomes Reveals Hidden Associations with Chronic Diseases.</title>
        <authorList>
            <person name="Tisza M.J."/>
            <person name="Buck C.B."/>
        </authorList>
    </citation>
    <scope>NUCLEOTIDE SEQUENCE</scope>
    <source>
        <strain evidence="1">CtG4L18</strain>
    </source>
</reference>
<organism evidence="1">
    <name type="scientific">Podoviridae sp. ctG4L18</name>
    <dbReference type="NCBI Taxonomy" id="2825234"/>
    <lineage>
        <taxon>Viruses</taxon>
        <taxon>Duplodnaviria</taxon>
        <taxon>Heunggongvirae</taxon>
        <taxon>Uroviricota</taxon>
        <taxon>Caudoviricetes</taxon>
    </lineage>
</organism>
<proteinExistence type="predicted"/>
<dbReference type="EMBL" id="BK016114">
    <property type="protein sequence ID" value="DAF96405.1"/>
    <property type="molecule type" value="Genomic_DNA"/>
</dbReference>
<accession>A0A8S5UPJ0</accession>
<protein>
    <submittedName>
        <fullName evidence="1">Uncharacterized protein</fullName>
    </submittedName>
</protein>
<sequence length="39" mass="4781">MMHLEHSLLYCRIVKLVHIQHIIIRLCCLMSQYLLQHLH</sequence>